<evidence type="ECO:0000313" key="2">
    <source>
        <dbReference type="Proteomes" id="UP001596395"/>
    </source>
</evidence>
<reference evidence="1 2" key="1">
    <citation type="journal article" date="2019" name="Int. J. Syst. Evol. Microbiol.">
        <title>The Global Catalogue of Microorganisms (GCM) 10K type strain sequencing project: providing services to taxonomists for standard genome sequencing and annotation.</title>
        <authorList>
            <consortium name="The Broad Institute Genomics Platform"/>
            <consortium name="The Broad Institute Genome Sequencing Center for Infectious Disease"/>
            <person name="Wu L."/>
            <person name="Ma J."/>
        </authorList>
    </citation>
    <scope>NUCLEOTIDE SEQUENCE [LARGE SCALE GENOMIC DNA]</scope>
    <source>
        <strain evidence="1 2">GX26</strain>
    </source>
</reference>
<dbReference type="InterPro" id="IPR011991">
    <property type="entry name" value="ArsR-like_HTH"/>
</dbReference>
<comment type="caution">
    <text evidence="1">The sequence shown here is derived from an EMBL/GenBank/DDBJ whole genome shotgun (WGS) entry which is preliminary data.</text>
</comment>
<dbReference type="AlphaFoldDB" id="A0ABD5VG67"/>
<accession>A0ABD5VG67</accession>
<dbReference type="InterPro" id="IPR036390">
    <property type="entry name" value="WH_DNA-bd_sf"/>
</dbReference>
<proteinExistence type="predicted"/>
<dbReference type="Gene3D" id="1.10.10.10">
    <property type="entry name" value="Winged helix-like DNA-binding domain superfamily/Winged helix DNA-binding domain"/>
    <property type="match status" value="1"/>
</dbReference>
<dbReference type="EMBL" id="JBHSXN010000002">
    <property type="protein sequence ID" value="MFC6953843.1"/>
    <property type="molecule type" value="Genomic_DNA"/>
</dbReference>
<dbReference type="RefSeq" id="WP_336350794.1">
    <property type="nucleotide sequence ID" value="NZ_JAZAQL010000002.1"/>
</dbReference>
<name>A0ABD5VG67_9EURY</name>
<protein>
    <submittedName>
        <fullName evidence="1">ArsR/SmtB family transcription factor</fullName>
    </submittedName>
</protein>
<keyword evidence="2" id="KW-1185">Reference proteome</keyword>
<dbReference type="SUPFAM" id="SSF46785">
    <property type="entry name" value="Winged helix' DNA-binding domain"/>
    <property type="match status" value="1"/>
</dbReference>
<dbReference type="Pfam" id="PF12840">
    <property type="entry name" value="HTH_20"/>
    <property type="match status" value="1"/>
</dbReference>
<sequence>MPEDVDVRTVVGLLDDDYARDILAAASEETRSAKELAEAIDASLPTVYRRVDDLVDAGLLAEETELRSDGNHHSVYVTTLSRVELALSEGTFEMQLETKTDVADRFTDMFERL</sequence>
<dbReference type="InterPro" id="IPR036388">
    <property type="entry name" value="WH-like_DNA-bd_sf"/>
</dbReference>
<organism evidence="1 2">
    <name type="scientific">Halorubellus litoreus</name>
    <dbReference type="NCBI Taxonomy" id="755308"/>
    <lineage>
        <taxon>Archaea</taxon>
        <taxon>Methanobacteriati</taxon>
        <taxon>Methanobacteriota</taxon>
        <taxon>Stenosarchaea group</taxon>
        <taxon>Halobacteria</taxon>
        <taxon>Halobacteriales</taxon>
        <taxon>Halorubellaceae</taxon>
        <taxon>Halorubellus</taxon>
    </lineage>
</organism>
<gene>
    <name evidence="1" type="ORF">ACFQGB_13305</name>
</gene>
<evidence type="ECO:0000313" key="1">
    <source>
        <dbReference type="EMBL" id="MFC6953843.1"/>
    </source>
</evidence>
<dbReference type="CDD" id="cd00090">
    <property type="entry name" value="HTH_ARSR"/>
    <property type="match status" value="1"/>
</dbReference>
<dbReference type="Proteomes" id="UP001596395">
    <property type="component" value="Unassembled WGS sequence"/>
</dbReference>